<gene>
    <name evidence="2" type="ORF">GGR43_003536</name>
</gene>
<comment type="caution">
    <text evidence="2">The sequence shown here is derived from an EMBL/GenBank/DDBJ whole genome shotgun (WGS) entry which is preliminary data.</text>
</comment>
<feature type="transmembrane region" description="Helical" evidence="1">
    <location>
        <begin position="49"/>
        <end position="67"/>
    </location>
</feature>
<feature type="transmembrane region" description="Helical" evidence="1">
    <location>
        <begin position="142"/>
        <end position="162"/>
    </location>
</feature>
<dbReference type="Proteomes" id="UP000571950">
    <property type="component" value="Unassembled WGS sequence"/>
</dbReference>
<feature type="transmembrane region" description="Helical" evidence="1">
    <location>
        <begin position="108"/>
        <end position="130"/>
    </location>
</feature>
<feature type="transmembrane region" description="Helical" evidence="1">
    <location>
        <begin position="79"/>
        <end position="96"/>
    </location>
</feature>
<protein>
    <submittedName>
        <fullName evidence="2">Multisubunit Na+/H+ antiporter MnhG subunit</fullName>
    </submittedName>
</protein>
<dbReference type="AlphaFoldDB" id="A0A7W6BKZ2"/>
<accession>A0A7W6BKZ2</accession>
<evidence type="ECO:0000313" key="3">
    <source>
        <dbReference type="Proteomes" id="UP000571950"/>
    </source>
</evidence>
<keyword evidence="1" id="KW-0472">Membrane</keyword>
<dbReference type="InterPro" id="IPR014509">
    <property type="entry name" value="YjdF-like"/>
</dbReference>
<name>A0A7W6BKZ2_9SPHN</name>
<evidence type="ECO:0000256" key="1">
    <source>
        <dbReference type="SAM" id="Phobius"/>
    </source>
</evidence>
<evidence type="ECO:0000313" key="2">
    <source>
        <dbReference type="EMBL" id="MBB3927799.1"/>
    </source>
</evidence>
<keyword evidence="1" id="KW-1133">Transmembrane helix</keyword>
<keyword evidence="3" id="KW-1185">Reference proteome</keyword>
<dbReference type="RefSeq" id="WP_223177504.1">
    <property type="nucleotide sequence ID" value="NZ_BSPS01000028.1"/>
</dbReference>
<organism evidence="2 3">
    <name type="scientific">Sphingobium jiangsuense</name>
    <dbReference type="NCBI Taxonomy" id="870476"/>
    <lineage>
        <taxon>Bacteria</taxon>
        <taxon>Pseudomonadati</taxon>
        <taxon>Pseudomonadota</taxon>
        <taxon>Alphaproteobacteria</taxon>
        <taxon>Sphingomonadales</taxon>
        <taxon>Sphingomonadaceae</taxon>
        <taxon>Sphingobium</taxon>
    </lineage>
</organism>
<keyword evidence="1" id="KW-0812">Transmembrane</keyword>
<reference evidence="2 3" key="1">
    <citation type="submission" date="2020-08" db="EMBL/GenBank/DDBJ databases">
        <title>Genomic Encyclopedia of Type Strains, Phase IV (KMG-IV): sequencing the most valuable type-strain genomes for metagenomic binning, comparative biology and taxonomic classification.</title>
        <authorList>
            <person name="Goeker M."/>
        </authorList>
    </citation>
    <scope>NUCLEOTIDE SEQUENCE [LARGE SCALE GENOMIC DNA]</scope>
    <source>
        <strain evidence="2 3">DSM 26189</strain>
    </source>
</reference>
<feature type="transmembrane region" description="Helical" evidence="1">
    <location>
        <begin position="25"/>
        <end position="43"/>
    </location>
</feature>
<proteinExistence type="predicted"/>
<dbReference type="EMBL" id="JACIDT010000015">
    <property type="protein sequence ID" value="MBB3927799.1"/>
    <property type="molecule type" value="Genomic_DNA"/>
</dbReference>
<feature type="transmembrane region" description="Helical" evidence="1">
    <location>
        <begin position="188"/>
        <end position="207"/>
    </location>
</feature>
<dbReference type="Pfam" id="PF09997">
    <property type="entry name" value="DUF2238"/>
    <property type="match status" value="1"/>
</dbReference>
<sequence>MSESPFAPDPAPPSGKAGITRKARLGVLIIVQLIMAGELVVLIGNGRWMHVFLVIALMGVILAPMVLHRLRAIAIPSEIHVVIVLFGFASLFLGEIRDYYERIWWWDLALHSSAGLLLGMLGFLVVYMLNEDERVDLHMQPSFVALFAFMFSVGSGGLWEIFEFSMDQIFGLTMQKPMLGDPSGLTDTMWDMIVNAIGAAIISLAGWRYMRREHKSYVDSWARRFVERNPQLFERTRKRAGDVSSR</sequence>